<feature type="compositionally biased region" description="Basic and acidic residues" evidence="1">
    <location>
        <begin position="51"/>
        <end position="64"/>
    </location>
</feature>
<comment type="caution">
    <text evidence="2">The sequence shown here is derived from an EMBL/GenBank/DDBJ whole genome shotgun (WGS) entry which is preliminary data.</text>
</comment>
<dbReference type="Proteomes" id="UP000602284">
    <property type="component" value="Unassembled WGS sequence"/>
</dbReference>
<evidence type="ECO:0000256" key="1">
    <source>
        <dbReference type="SAM" id="MobiDB-lite"/>
    </source>
</evidence>
<sequence length="75" mass="8812">MDDQFLDLLAKSIFKNVKRRRLTEDEKQRLRTVADEIQAHLNAMNQGTSDGAKEQSGKKQDGTKRRPRLTWRRDN</sequence>
<feature type="compositionally biased region" description="Basic residues" evidence="1">
    <location>
        <begin position="65"/>
        <end position="75"/>
    </location>
</feature>
<evidence type="ECO:0000313" key="2">
    <source>
        <dbReference type="EMBL" id="MBL0386529.1"/>
    </source>
</evidence>
<keyword evidence="3" id="KW-1185">Reference proteome</keyword>
<feature type="region of interest" description="Disordered" evidence="1">
    <location>
        <begin position="42"/>
        <end position="75"/>
    </location>
</feature>
<name>A0ABS1J8E6_9BACL</name>
<reference evidence="2 3" key="1">
    <citation type="submission" date="2021-01" db="EMBL/GenBank/DDBJ databases">
        <title>Tumebacillus sp. strain ITR2 16S ribosomal RNA gene Genome sequencing and assembly.</title>
        <authorList>
            <person name="Kang M."/>
        </authorList>
    </citation>
    <scope>NUCLEOTIDE SEQUENCE [LARGE SCALE GENOMIC DNA]</scope>
    <source>
        <strain evidence="2 3">ITR2</strain>
    </source>
</reference>
<gene>
    <name evidence="2" type="ORF">JJB07_07695</name>
</gene>
<dbReference type="EMBL" id="JAEQNB010000002">
    <property type="protein sequence ID" value="MBL0386529.1"/>
    <property type="molecule type" value="Genomic_DNA"/>
</dbReference>
<dbReference type="RefSeq" id="WP_201633191.1">
    <property type="nucleotide sequence ID" value="NZ_JAEQNB010000002.1"/>
</dbReference>
<proteinExistence type="predicted"/>
<evidence type="ECO:0000313" key="3">
    <source>
        <dbReference type="Proteomes" id="UP000602284"/>
    </source>
</evidence>
<accession>A0ABS1J8E6</accession>
<organism evidence="2 3">
    <name type="scientific">Tumebacillus amylolyticus</name>
    <dbReference type="NCBI Taxonomy" id="2801339"/>
    <lineage>
        <taxon>Bacteria</taxon>
        <taxon>Bacillati</taxon>
        <taxon>Bacillota</taxon>
        <taxon>Bacilli</taxon>
        <taxon>Bacillales</taxon>
        <taxon>Alicyclobacillaceae</taxon>
        <taxon>Tumebacillus</taxon>
    </lineage>
</organism>
<protein>
    <submittedName>
        <fullName evidence="2">Uncharacterized protein</fullName>
    </submittedName>
</protein>